<gene>
    <name evidence="2" type="ORF">SAMN02745857_00094</name>
</gene>
<dbReference type="Proteomes" id="UP000192761">
    <property type="component" value="Unassembled WGS sequence"/>
</dbReference>
<evidence type="ECO:0000313" key="2">
    <source>
        <dbReference type="EMBL" id="SMC16073.1"/>
    </source>
</evidence>
<dbReference type="AlphaFoldDB" id="A0A1W1WWT5"/>
<proteinExistence type="predicted"/>
<feature type="signal peptide" evidence="1">
    <location>
        <begin position="1"/>
        <end position="24"/>
    </location>
</feature>
<keyword evidence="1" id="KW-0732">Signal</keyword>
<accession>A0A1W1WWT5</accession>
<dbReference type="Gene3D" id="3.40.190.10">
    <property type="entry name" value="Periplasmic binding protein-like II"/>
    <property type="match status" value="2"/>
</dbReference>
<evidence type="ECO:0000256" key="1">
    <source>
        <dbReference type="SAM" id="SignalP"/>
    </source>
</evidence>
<evidence type="ECO:0000313" key="3">
    <source>
        <dbReference type="Proteomes" id="UP000192761"/>
    </source>
</evidence>
<protein>
    <submittedName>
        <fullName evidence="2">Uncharacterized protein</fullName>
    </submittedName>
</protein>
<organism evidence="2 3">
    <name type="scientific">Andreprevotia lacus DSM 23236</name>
    <dbReference type="NCBI Taxonomy" id="1121001"/>
    <lineage>
        <taxon>Bacteria</taxon>
        <taxon>Pseudomonadati</taxon>
        <taxon>Pseudomonadota</taxon>
        <taxon>Betaproteobacteria</taxon>
        <taxon>Neisseriales</taxon>
        <taxon>Chitinibacteraceae</taxon>
        <taxon>Andreprevotia</taxon>
    </lineage>
</organism>
<sequence length="248" mass="27825">MTCVHTVFRLLPLFVLALPLLCQAAGPTMFDVIFARRPPLYYAEEGADGAVQTRGVVYERVRAAFAAAAIPVRFVEQPTKRVVASVRDDSQPLCAMGWFKTPEREGFARFSAPIYQDKPWVVVTRKAMHPRLQTYKTLAALLRDGHLVPSILDGISHGNYIDGLLAKARIERATIDPIQNLRKIEASHGDYTILPSDVFDFYRAQNPATTLVALVYRDVEPGEKLYLMCSKSTPDTLIEQFNIALRMQ</sequence>
<feature type="chain" id="PRO_5013366033" evidence="1">
    <location>
        <begin position="25"/>
        <end position="248"/>
    </location>
</feature>
<reference evidence="2 3" key="1">
    <citation type="submission" date="2017-04" db="EMBL/GenBank/DDBJ databases">
        <authorList>
            <person name="Afonso C.L."/>
            <person name="Miller P.J."/>
            <person name="Scott M.A."/>
            <person name="Spackman E."/>
            <person name="Goraichik I."/>
            <person name="Dimitrov K.M."/>
            <person name="Suarez D.L."/>
            <person name="Swayne D.E."/>
        </authorList>
    </citation>
    <scope>NUCLEOTIDE SEQUENCE [LARGE SCALE GENOMIC DNA]</scope>
    <source>
        <strain evidence="2 3">DSM 23236</strain>
    </source>
</reference>
<keyword evidence="3" id="KW-1185">Reference proteome</keyword>
<dbReference type="EMBL" id="FWXD01000001">
    <property type="protein sequence ID" value="SMC16073.1"/>
    <property type="molecule type" value="Genomic_DNA"/>
</dbReference>
<dbReference type="SUPFAM" id="SSF53850">
    <property type="entry name" value="Periplasmic binding protein-like II"/>
    <property type="match status" value="1"/>
</dbReference>
<dbReference type="PANTHER" id="PTHR35936">
    <property type="entry name" value="MEMBRANE-BOUND LYTIC MUREIN TRANSGLYCOSYLASE F"/>
    <property type="match status" value="1"/>
</dbReference>
<dbReference type="PANTHER" id="PTHR35936:SF35">
    <property type="entry name" value="L-CYSTINE-BINDING PROTEIN TCYJ"/>
    <property type="match status" value="1"/>
</dbReference>
<dbReference type="STRING" id="1121001.SAMN02745857_00094"/>
<name>A0A1W1WWT5_9NEIS</name>